<keyword evidence="6" id="KW-0408">Iron</keyword>
<keyword evidence="4 7" id="KW-0732">Signal</keyword>
<protein>
    <recommendedName>
        <fullName evidence="8">Doubled CXXCH motif domain-containing protein</fullName>
    </recommendedName>
</protein>
<dbReference type="InterPro" id="IPR038266">
    <property type="entry name" value="NapC/NirT_cytc_sf"/>
</dbReference>
<dbReference type="EMBL" id="PQAP01000008">
    <property type="protein sequence ID" value="PWB75568.1"/>
    <property type="molecule type" value="Genomic_DNA"/>
</dbReference>
<feature type="chain" id="PRO_5032535437" description="Doubled CXXCH motif domain-containing protein" evidence="7">
    <location>
        <begin position="24"/>
        <end position="371"/>
    </location>
</feature>
<dbReference type="Pfam" id="PF09699">
    <property type="entry name" value="Paired_CXXCH_1"/>
    <property type="match status" value="1"/>
</dbReference>
<dbReference type="InterPro" id="IPR051829">
    <property type="entry name" value="Multiheme_Cytochr_ET"/>
</dbReference>
<dbReference type="AlphaFoldDB" id="A0A855X6M8"/>
<dbReference type="GO" id="GO:0016491">
    <property type="term" value="F:oxidoreductase activity"/>
    <property type="evidence" value="ECO:0007669"/>
    <property type="project" value="TreeGrafter"/>
</dbReference>
<sequence length="371" mass="39347">MAKTALVVAFTTVLLVSGLTAVAQVDLRTGVKSMHRGSALNVDPRTMMGSASAFDVATYHRGANLFCSQCHTMHASETHAGLASEPGAYPRTYTPQPKLLKAADPVTLCLTCHDNQAGIPDVVGADVNGLNERAAGLFGMADMPNDNGHKIATGIDPNVLCERCHADPNNVRDASGFVTASVSCIDCHNPHGNGRARNLQWASWPGGEYPFGYYVRPGSTGLSRYESSNIGYPAPNGTNFAVEGVEVTNMCIDCHHAIFNNTDIDTTHVKHPVYNSEWAERNTISQGDAGGSTVSSHWISGSGAGFLQTPRVHYVVRGATDFATSTTVAATNGVFCLSCHKAHGSNEPFGLVFHWTPGGEGCDQCHNKSAI</sequence>
<dbReference type="InterPro" id="IPR010177">
    <property type="entry name" value="Paired_CXXCH_1"/>
</dbReference>
<gene>
    <name evidence="9" type="ORF">C3F09_02045</name>
</gene>
<organism evidence="9 10">
    <name type="scientific">candidate division GN15 bacterium</name>
    <dbReference type="NCBI Taxonomy" id="2072418"/>
    <lineage>
        <taxon>Bacteria</taxon>
        <taxon>candidate division GN15</taxon>
    </lineage>
</organism>
<evidence type="ECO:0000256" key="1">
    <source>
        <dbReference type="ARBA" id="ARBA00022448"/>
    </source>
</evidence>
<accession>A0A855X6M8</accession>
<evidence type="ECO:0000259" key="8">
    <source>
        <dbReference type="Pfam" id="PF09699"/>
    </source>
</evidence>
<dbReference type="Gene3D" id="1.10.3820.10">
    <property type="entry name" value="Di-heme elbow motif domain"/>
    <property type="match status" value="1"/>
</dbReference>
<comment type="caution">
    <text evidence="9">The sequence shown here is derived from an EMBL/GenBank/DDBJ whole genome shotgun (WGS) entry which is preliminary data.</text>
</comment>
<keyword evidence="2" id="KW-0349">Heme</keyword>
<evidence type="ECO:0000256" key="2">
    <source>
        <dbReference type="ARBA" id="ARBA00022617"/>
    </source>
</evidence>
<evidence type="ECO:0000256" key="3">
    <source>
        <dbReference type="ARBA" id="ARBA00022723"/>
    </source>
</evidence>
<proteinExistence type="predicted"/>
<evidence type="ECO:0000256" key="5">
    <source>
        <dbReference type="ARBA" id="ARBA00022982"/>
    </source>
</evidence>
<dbReference type="GO" id="GO:0046872">
    <property type="term" value="F:metal ion binding"/>
    <property type="evidence" value="ECO:0007669"/>
    <property type="project" value="UniProtKB-KW"/>
</dbReference>
<evidence type="ECO:0000256" key="6">
    <source>
        <dbReference type="ARBA" id="ARBA00023004"/>
    </source>
</evidence>
<dbReference type="InterPro" id="IPR036280">
    <property type="entry name" value="Multihaem_cyt_sf"/>
</dbReference>
<feature type="signal peptide" evidence="7">
    <location>
        <begin position="1"/>
        <end position="23"/>
    </location>
</feature>
<evidence type="ECO:0000256" key="4">
    <source>
        <dbReference type="ARBA" id="ARBA00022729"/>
    </source>
</evidence>
<evidence type="ECO:0000256" key="7">
    <source>
        <dbReference type="SAM" id="SignalP"/>
    </source>
</evidence>
<keyword evidence="5" id="KW-0249">Electron transport</keyword>
<name>A0A855X6M8_9BACT</name>
<feature type="domain" description="Doubled CXXCH motif" evidence="8">
    <location>
        <begin position="336"/>
        <end position="369"/>
    </location>
</feature>
<dbReference type="Proteomes" id="UP000250918">
    <property type="component" value="Unassembled WGS sequence"/>
</dbReference>
<reference evidence="9 10" key="1">
    <citation type="journal article" date="2018" name="ISME J.">
        <title>A methanotrophic archaeon couples anaerobic oxidation of methane to Fe(III) reduction.</title>
        <authorList>
            <person name="Cai C."/>
            <person name="Leu A.O."/>
            <person name="Xie G.J."/>
            <person name="Guo J."/>
            <person name="Feng Y."/>
            <person name="Zhao J.X."/>
            <person name="Tyson G.W."/>
            <person name="Yuan Z."/>
            <person name="Hu S."/>
        </authorList>
    </citation>
    <scope>NUCLEOTIDE SEQUENCE [LARGE SCALE GENOMIC DNA]</scope>
    <source>
        <strain evidence="9">FeB_12</strain>
    </source>
</reference>
<dbReference type="PANTHER" id="PTHR35038">
    <property type="entry name" value="DISSIMILATORY SULFITE REDUCTASE SIRA"/>
    <property type="match status" value="1"/>
</dbReference>
<dbReference type="PANTHER" id="PTHR35038:SF6">
    <property type="entry name" value="SURFACE LOCALIZED DECAHEME CYTOCHROME C LIPOPROTEIN"/>
    <property type="match status" value="1"/>
</dbReference>
<dbReference type="SUPFAM" id="SSF48695">
    <property type="entry name" value="Multiheme cytochromes"/>
    <property type="match status" value="1"/>
</dbReference>
<keyword evidence="1" id="KW-0813">Transport</keyword>
<evidence type="ECO:0000313" key="9">
    <source>
        <dbReference type="EMBL" id="PWB75568.1"/>
    </source>
</evidence>
<keyword evidence="3" id="KW-0479">Metal-binding</keyword>
<evidence type="ECO:0000313" key="10">
    <source>
        <dbReference type="Proteomes" id="UP000250918"/>
    </source>
</evidence>